<dbReference type="OrthoDB" id="528577at2"/>
<dbReference type="STRING" id="1458985.BJP34_17225"/>
<feature type="transmembrane region" description="Helical" evidence="6">
    <location>
        <begin position="150"/>
        <end position="166"/>
    </location>
</feature>
<comment type="similarity">
    <text evidence="2">Belongs to the EamA transporter family.</text>
</comment>
<feature type="transmembrane region" description="Helical" evidence="6">
    <location>
        <begin position="52"/>
        <end position="71"/>
    </location>
</feature>
<dbReference type="RefSeq" id="WP_070393405.1">
    <property type="nucleotide sequence ID" value="NZ_CP017599.1"/>
</dbReference>
<evidence type="ECO:0000256" key="6">
    <source>
        <dbReference type="SAM" id="Phobius"/>
    </source>
</evidence>
<sequence length="327" mass="34931">MKPQPKLLGLQSLSSLPINSLAALIGSLVSLSLSPIFIRLSELEMGPNATAFNRFWIAAVAFGLVNALLTARSRQNHTQLTQQKPNPVGTLPATSLLIADGVLLSTGMICWAWSLTKTSIADSSIMHNLVPIFTVLGGWLALGQTFDRRFVLGMFVALTGSLLLEVNDLLSLSISQQLLGNLAALLSAVFFGIHPLIIEQLRINLNSVTILTWSSITSALLLLPVALIAEGQIFPSSLTGWFSVTALALFGQILGVGLWAYCLKKLSAGFGSLVALLIPALSAVEGWAIFSEHIELWTLVSFLVILFGMYLALSSRSAIKSGVESSS</sequence>
<feature type="transmembrane region" description="Helical" evidence="6">
    <location>
        <begin position="91"/>
        <end position="114"/>
    </location>
</feature>
<proteinExistence type="inferred from homology"/>
<evidence type="ECO:0000313" key="9">
    <source>
        <dbReference type="Proteomes" id="UP000177870"/>
    </source>
</evidence>
<evidence type="ECO:0000256" key="2">
    <source>
        <dbReference type="ARBA" id="ARBA00007362"/>
    </source>
</evidence>
<feature type="domain" description="EamA" evidence="7">
    <location>
        <begin position="23"/>
        <end position="164"/>
    </location>
</feature>
<dbReference type="InterPro" id="IPR037185">
    <property type="entry name" value="EmrE-like"/>
</dbReference>
<keyword evidence="3 6" id="KW-0812">Transmembrane</keyword>
<reference evidence="9" key="1">
    <citation type="submission" date="2016-10" db="EMBL/GenBank/DDBJ databases">
        <title>Comparative genomics uncovers the prolific and rare metabolic potential of the cyanobacterial genus Moorea.</title>
        <authorList>
            <person name="Leao T."/>
            <person name="Castelao G."/>
            <person name="Korobeynikov A."/>
            <person name="Monroe E.A."/>
            <person name="Podell S."/>
            <person name="Glukhov E."/>
            <person name="Allen E."/>
            <person name="Gerwick W.H."/>
            <person name="Gerwick L."/>
        </authorList>
    </citation>
    <scope>NUCLEOTIDE SEQUENCE [LARGE SCALE GENOMIC DNA]</scope>
    <source>
        <strain evidence="9">PAL-8-15-08-1</strain>
    </source>
</reference>
<keyword evidence="4 6" id="KW-1133">Transmembrane helix</keyword>
<feature type="transmembrane region" description="Helical" evidence="6">
    <location>
        <begin position="21"/>
        <end position="40"/>
    </location>
</feature>
<feature type="domain" description="EamA" evidence="7">
    <location>
        <begin position="179"/>
        <end position="313"/>
    </location>
</feature>
<dbReference type="SUPFAM" id="SSF103481">
    <property type="entry name" value="Multidrug resistance efflux transporter EmrE"/>
    <property type="match status" value="2"/>
</dbReference>
<dbReference type="AlphaFoldDB" id="A0A1D8TTN3"/>
<protein>
    <submittedName>
        <fullName evidence="8">Multidrug DMT transporter permease</fullName>
    </submittedName>
</protein>
<dbReference type="InterPro" id="IPR050638">
    <property type="entry name" value="AA-Vitamin_Transporters"/>
</dbReference>
<comment type="subcellular location">
    <subcellularLocation>
        <location evidence="1">Membrane</location>
        <topology evidence="1">Multi-pass membrane protein</topology>
    </subcellularLocation>
</comment>
<organism evidence="8 9">
    <name type="scientific">Moorena producens PAL-8-15-08-1</name>
    <dbReference type="NCBI Taxonomy" id="1458985"/>
    <lineage>
        <taxon>Bacteria</taxon>
        <taxon>Bacillati</taxon>
        <taxon>Cyanobacteriota</taxon>
        <taxon>Cyanophyceae</taxon>
        <taxon>Coleofasciculales</taxon>
        <taxon>Coleofasciculaceae</taxon>
        <taxon>Moorena</taxon>
    </lineage>
</organism>
<evidence type="ECO:0000256" key="4">
    <source>
        <dbReference type="ARBA" id="ARBA00022989"/>
    </source>
</evidence>
<evidence type="ECO:0000256" key="3">
    <source>
        <dbReference type="ARBA" id="ARBA00022692"/>
    </source>
</evidence>
<feature type="transmembrane region" description="Helical" evidence="6">
    <location>
        <begin position="296"/>
        <end position="313"/>
    </location>
</feature>
<feature type="transmembrane region" description="Helical" evidence="6">
    <location>
        <begin position="270"/>
        <end position="290"/>
    </location>
</feature>
<feature type="transmembrane region" description="Helical" evidence="6">
    <location>
        <begin position="126"/>
        <end position="143"/>
    </location>
</feature>
<dbReference type="PANTHER" id="PTHR32322">
    <property type="entry name" value="INNER MEMBRANE TRANSPORTER"/>
    <property type="match status" value="1"/>
</dbReference>
<evidence type="ECO:0000259" key="7">
    <source>
        <dbReference type="Pfam" id="PF00892"/>
    </source>
</evidence>
<evidence type="ECO:0000313" key="8">
    <source>
        <dbReference type="EMBL" id="AOX00954.1"/>
    </source>
</evidence>
<dbReference type="KEGG" id="mpro:BJP34_17225"/>
<feature type="transmembrane region" description="Helical" evidence="6">
    <location>
        <begin position="178"/>
        <end position="198"/>
    </location>
</feature>
<dbReference type="Proteomes" id="UP000177870">
    <property type="component" value="Chromosome"/>
</dbReference>
<dbReference type="PANTHER" id="PTHR32322:SF2">
    <property type="entry name" value="EAMA DOMAIN-CONTAINING PROTEIN"/>
    <property type="match status" value="1"/>
</dbReference>
<dbReference type="Pfam" id="PF00892">
    <property type="entry name" value="EamA"/>
    <property type="match status" value="2"/>
</dbReference>
<dbReference type="EMBL" id="CP017599">
    <property type="protein sequence ID" value="AOX00954.1"/>
    <property type="molecule type" value="Genomic_DNA"/>
</dbReference>
<feature type="transmembrane region" description="Helical" evidence="6">
    <location>
        <begin position="210"/>
        <end position="229"/>
    </location>
</feature>
<name>A0A1D8TTN3_9CYAN</name>
<accession>A0A1D8TTN3</accession>
<evidence type="ECO:0000256" key="1">
    <source>
        <dbReference type="ARBA" id="ARBA00004141"/>
    </source>
</evidence>
<feature type="transmembrane region" description="Helical" evidence="6">
    <location>
        <begin position="241"/>
        <end position="263"/>
    </location>
</feature>
<dbReference type="InterPro" id="IPR000620">
    <property type="entry name" value="EamA_dom"/>
</dbReference>
<keyword evidence="5 6" id="KW-0472">Membrane</keyword>
<dbReference type="GO" id="GO:0016020">
    <property type="term" value="C:membrane"/>
    <property type="evidence" value="ECO:0007669"/>
    <property type="project" value="UniProtKB-SubCell"/>
</dbReference>
<evidence type="ECO:0000256" key="5">
    <source>
        <dbReference type="ARBA" id="ARBA00023136"/>
    </source>
</evidence>
<gene>
    <name evidence="8" type="ORF">BJP34_17225</name>
</gene>